<dbReference type="Pfam" id="PF03007">
    <property type="entry name" value="WS_DGAT_cat"/>
    <property type="match status" value="1"/>
</dbReference>
<dbReference type="InterPro" id="IPR045034">
    <property type="entry name" value="O-acyltransferase_WSD1-like"/>
</dbReference>
<feature type="domain" description="O-acyltransferase WSD1 C-terminal" evidence="13">
    <location>
        <begin position="307"/>
        <end position="451"/>
    </location>
</feature>
<dbReference type="Gene3D" id="3.30.559.10">
    <property type="entry name" value="Chloramphenicol acetyltransferase-like domain"/>
    <property type="match status" value="1"/>
</dbReference>
<dbReference type="EC" id="2.3.1.20" evidence="4 11"/>
<keyword evidence="5 11" id="KW-0444">Lipid biosynthesis</keyword>
<evidence type="ECO:0000256" key="7">
    <source>
        <dbReference type="ARBA" id="ARBA00022798"/>
    </source>
</evidence>
<dbReference type="Proteomes" id="UP001300763">
    <property type="component" value="Unassembled WGS sequence"/>
</dbReference>
<dbReference type="SUPFAM" id="SSF52777">
    <property type="entry name" value="CoA-dependent acyltransferases"/>
    <property type="match status" value="1"/>
</dbReference>
<dbReference type="PANTHER" id="PTHR31650">
    <property type="entry name" value="O-ACYLTRANSFERASE (WSD1-LIKE) FAMILY PROTEIN"/>
    <property type="match status" value="1"/>
</dbReference>
<dbReference type="InterPro" id="IPR009721">
    <property type="entry name" value="O-acyltransferase_WSD1_C"/>
</dbReference>
<keyword evidence="6 11" id="KW-0808">Transferase</keyword>
<keyword evidence="8 11" id="KW-0443">Lipid metabolism</keyword>
<proteinExistence type="inferred from homology"/>
<comment type="catalytic activity">
    <reaction evidence="10 11">
        <text>an acyl-CoA + a 1,2-diacyl-sn-glycerol = a triacyl-sn-glycerol + CoA</text>
        <dbReference type="Rhea" id="RHEA:10868"/>
        <dbReference type="ChEBI" id="CHEBI:17815"/>
        <dbReference type="ChEBI" id="CHEBI:57287"/>
        <dbReference type="ChEBI" id="CHEBI:58342"/>
        <dbReference type="ChEBI" id="CHEBI:64615"/>
        <dbReference type="EC" id="2.3.1.20"/>
    </reaction>
</comment>
<dbReference type="InterPro" id="IPR004255">
    <property type="entry name" value="O-acyltransferase_WSD1_N"/>
</dbReference>
<keyword evidence="9 11" id="KW-0012">Acyltransferase</keyword>
<comment type="pathway">
    <text evidence="1 11">Glycerolipid metabolism; triacylglycerol biosynthesis.</text>
</comment>
<evidence type="ECO:0000259" key="13">
    <source>
        <dbReference type="Pfam" id="PF06974"/>
    </source>
</evidence>
<gene>
    <name evidence="14" type="ORF">PGB27_21700</name>
</gene>
<evidence type="ECO:0000313" key="14">
    <source>
        <dbReference type="EMBL" id="MDD7967966.1"/>
    </source>
</evidence>
<evidence type="ECO:0000256" key="11">
    <source>
        <dbReference type="RuleBase" id="RU361241"/>
    </source>
</evidence>
<evidence type="ECO:0000313" key="15">
    <source>
        <dbReference type="Proteomes" id="UP001300763"/>
    </source>
</evidence>
<evidence type="ECO:0000256" key="1">
    <source>
        <dbReference type="ARBA" id="ARBA00004771"/>
    </source>
</evidence>
<name>A0ABT5T0Q0_9PSEU</name>
<feature type="domain" description="O-acyltransferase WSD1-like N-terminal" evidence="12">
    <location>
        <begin position="1"/>
        <end position="265"/>
    </location>
</feature>
<protein>
    <recommendedName>
        <fullName evidence="4 11">Diacylglycerol O-acyltransferase</fullName>
        <ecNumber evidence="4 11">2.3.1.20</ecNumber>
    </recommendedName>
</protein>
<organism evidence="14 15">
    <name type="scientific">Actinomycetospora lemnae</name>
    <dbReference type="NCBI Taxonomy" id="3019891"/>
    <lineage>
        <taxon>Bacteria</taxon>
        <taxon>Bacillati</taxon>
        <taxon>Actinomycetota</taxon>
        <taxon>Actinomycetes</taxon>
        <taxon>Pseudonocardiales</taxon>
        <taxon>Pseudonocardiaceae</taxon>
        <taxon>Actinomycetospora</taxon>
    </lineage>
</organism>
<evidence type="ECO:0000259" key="12">
    <source>
        <dbReference type="Pfam" id="PF03007"/>
    </source>
</evidence>
<comment type="caution">
    <text evidence="14">The sequence shown here is derived from an EMBL/GenBank/DDBJ whole genome shotgun (WGS) entry which is preliminary data.</text>
</comment>
<dbReference type="RefSeq" id="WP_274202498.1">
    <property type="nucleotide sequence ID" value="NZ_JAQZAO010000010.1"/>
</dbReference>
<dbReference type="Pfam" id="PF06974">
    <property type="entry name" value="WS_DGAT_C"/>
    <property type="match status" value="1"/>
</dbReference>
<evidence type="ECO:0000256" key="5">
    <source>
        <dbReference type="ARBA" id="ARBA00022516"/>
    </source>
</evidence>
<accession>A0ABT5T0Q0</accession>
<dbReference type="InterPro" id="IPR023213">
    <property type="entry name" value="CAT-like_dom_sf"/>
</dbReference>
<comment type="pathway">
    <text evidence="2">Lipid metabolism.</text>
</comment>
<dbReference type="InterPro" id="IPR014292">
    <property type="entry name" value="Acyl_transf_WS/DGAT"/>
</dbReference>
<evidence type="ECO:0000256" key="10">
    <source>
        <dbReference type="ARBA" id="ARBA00048109"/>
    </source>
</evidence>
<evidence type="ECO:0000256" key="9">
    <source>
        <dbReference type="ARBA" id="ARBA00023315"/>
    </source>
</evidence>
<dbReference type="EMBL" id="JAQZAO010000010">
    <property type="protein sequence ID" value="MDD7967966.1"/>
    <property type="molecule type" value="Genomic_DNA"/>
</dbReference>
<keyword evidence="15" id="KW-1185">Reference proteome</keyword>
<keyword evidence="7 11" id="KW-0319">Glycerol metabolism</keyword>
<reference evidence="14 15" key="1">
    <citation type="submission" date="2023-02" db="EMBL/GenBank/DDBJ databases">
        <title>Genome sequencing required for Actinomycetospora new species description.</title>
        <authorList>
            <person name="Saimee Y."/>
            <person name="Duangmal K."/>
        </authorList>
    </citation>
    <scope>NUCLEOTIDE SEQUENCE [LARGE SCALE GENOMIC DNA]</scope>
    <source>
        <strain evidence="14 15">DW7H6</strain>
    </source>
</reference>
<evidence type="ECO:0000256" key="6">
    <source>
        <dbReference type="ARBA" id="ARBA00022679"/>
    </source>
</evidence>
<sequence>MTPLDAAFLELEDAEPEVSMAIASIAVFAGPAPAVEEFAAHLAGRLPLIPRYRQKVRRVPLDLGPPVWVDDPDFALRHHLVRVALPAPGGDAELTALMGRVMAARLDRDRPLWRYWLVEGLADGRWALISQVHHCMVDGVSGTDLYGVVLDTGPTPRPPAAPTPAPLREPSAAALLVHAARDLLAQPLAVARDAAALLVHPGEGGRRVAALARGGTALLTSLWPTAPSSLTGPRHRPRHYAVARGRVDDVRAIRHRYGGTFNDVVLAAVTAGFRTLLRSRSEEPVRAAVRTLVPVSVRARGDEASRGNQVSLLLPQLPVEVDDPVERLAATVAELEACKAAHEAEAGLLITEMVRHEPYALVGRGVRWASRMSQRSVVTVATDVPGPRETLFGLGRELLEIIPYVPIGSTAQIGVSIMTYRGGLVVGLTGDESVEDLDVLARAIEDELRLLAAEP</sequence>
<dbReference type="PANTHER" id="PTHR31650:SF1">
    <property type="entry name" value="WAX ESTER SYNTHASE_DIACYLGLYCEROL ACYLTRANSFERASE 4-RELATED"/>
    <property type="match status" value="1"/>
</dbReference>
<evidence type="ECO:0000256" key="2">
    <source>
        <dbReference type="ARBA" id="ARBA00005189"/>
    </source>
</evidence>
<dbReference type="NCBIfam" id="TIGR02946">
    <property type="entry name" value="acyl_WS_DGAT"/>
    <property type="match status" value="1"/>
</dbReference>
<evidence type="ECO:0000256" key="4">
    <source>
        <dbReference type="ARBA" id="ARBA00013244"/>
    </source>
</evidence>
<comment type="similarity">
    <text evidence="3 11">Belongs to the long-chain O-acyltransferase family.</text>
</comment>
<evidence type="ECO:0000256" key="8">
    <source>
        <dbReference type="ARBA" id="ARBA00023098"/>
    </source>
</evidence>
<evidence type="ECO:0000256" key="3">
    <source>
        <dbReference type="ARBA" id="ARBA00009587"/>
    </source>
</evidence>